<evidence type="ECO:0000313" key="1">
    <source>
        <dbReference type="EMBL" id="MPC22875.1"/>
    </source>
</evidence>
<comment type="caution">
    <text evidence="1">The sequence shown here is derived from an EMBL/GenBank/DDBJ whole genome shotgun (WGS) entry which is preliminary data.</text>
</comment>
<accession>A0A5B7DNU2</accession>
<proteinExistence type="predicted"/>
<organism evidence="1 2">
    <name type="scientific">Portunus trituberculatus</name>
    <name type="common">Swimming crab</name>
    <name type="synonym">Neptunus trituberculatus</name>
    <dbReference type="NCBI Taxonomy" id="210409"/>
    <lineage>
        <taxon>Eukaryota</taxon>
        <taxon>Metazoa</taxon>
        <taxon>Ecdysozoa</taxon>
        <taxon>Arthropoda</taxon>
        <taxon>Crustacea</taxon>
        <taxon>Multicrustacea</taxon>
        <taxon>Malacostraca</taxon>
        <taxon>Eumalacostraca</taxon>
        <taxon>Eucarida</taxon>
        <taxon>Decapoda</taxon>
        <taxon>Pleocyemata</taxon>
        <taxon>Brachyura</taxon>
        <taxon>Eubrachyura</taxon>
        <taxon>Portunoidea</taxon>
        <taxon>Portunidae</taxon>
        <taxon>Portuninae</taxon>
        <taxon>Portunus</taxon>
    </lineage>
</organism>
<dbReference type="Proteomes" id="UP000324222">
    <property type="component" value="Unassembled WGS sequence"/>
</dbReference>
<gene>
    <name evidence="1" type="ORF">E2C01_015902</name>
</gene>
<name>A0A5B7DNU2_PORTR</name>
<protein>
    <submittedName>
        <fullName evidence="1">Uncharacterized protein</fullName>
    </submittedName>
</protein>
<dbReference type="EMBL" id="VSRR010001137">
    <property type="protein sequence ID" value="MPC22875.1"/>
    <property type="molecule type" value="Genomic_DNA"/>
</dbReference>
<keyword evidence="2" id="KW-1185">Reference proteome</keyword>
<reference evidence="1 2" key="1">
    <citation type="submission" date="2019-05" db="EMBL/GenBank/DDBJ databases">
        <title>Another draft genome of Portunus trituberculatus and its Hox gene families provides insights of decapod evolution.</title>
        <authorList>
            <person name="Jeong J.-H."/>
            <person name="Song I."/>
            <person name="Kim S."/>
            <person name="Choi T."/>
            <person name="Kim D."/>
            <person name="Ryu S."/>
            <person name="Kim W."/>
        </authorList>
    </citation>
    <scope>NUCLEOTIDE SEQUENCE [LARGE SCALE GENOMIC DNA]</scope>
    <source>
        <tissue evidence="1">Muscle</tissue>
    </source>
</reference>
<sequence>MFDNTNSTKCSKPYLLHPAWVPNHSQMQKRAVRILALREMSEISRIEAKFHFSYNNTYNMLKEEWIAFDAVPWEEEERKKNQ</sequence>
<dbReference type="AlphaFoldDB" id="A0A5B7DNU2"/>
<evidence type="ECO:0000313" key="2">
    <source>
        <dbReference type="Proteomes" id="UP000324222"/>
    </source>
</evidence>